<dbReference type="PANTHER" id="PTHR33108">
    <property type="entry name" value="OS01G0745000 PROTEIN"/>
    <property type="match status" value="1"/>
</dbReference>
<dbReference type="GeneID" id="112285840"/>
<evidence type="ECO:0000313" key="1">
    <source>
        <dbReference type="EMBL" id="PNR61692.1"/>
    </source>
</evidence>
<reference evidence="1 3" key="1">
    <citation type="journal article" date="2008" name="Science">
        <title>The Physcomitrella genome reveals evolutionary insights into the conquest of land by plants.</title>
        <authorList>
            <person name="Rensing S."/>
            <person name="Lang D."/>
            <person name="Zimmer A."/>
            <person name="Terry A."/>
            <person name="Salamov A."/>
            <person name="Shapiro H."/>
            <person name="Nishiyama T."/>
            <person name="Perroud P.-F."/>
            <person name="Lindquist E."/>
            <person name="Kamisugi Y."/>
            <person name="Tanahashi T."/>
            <person name="Sakakibara K."/>
            <person name="Fujita T."/>
            <person name="Oishi K."/>
            <person name="Shin-I T."/>
            <person name="Kuroki Y."/>
            <person name="Toyoda A."/>
            <person name="Suzuki Y."/>
            <person name="Hashimoto A."/>
            <person name="Yamaguchi K."/>
            <person name="Sugano A."/>
            <person name="Kohara Y."/>
            <person name="Fujiyama A."/>
            <person name="Anterola A."/>
            <person name="Aoki S."/>
            <person name="Ashton N."/>
            <person name="Barbazuk W.B."/>
            <person name="Barker E."/>
            <person name="Bennetzen J."/>
            <person name="Bezanilla M."/>
            <person name="Blankenship R."/>
            <person name="Cho S.H."/>
            <person name="Dutcher S."/>
            <person name="Estelle M."/>
            <person name="Fawcett J.A."/>
            <person name="Gundlach H."/>
            <person name="Hanada K."/>
            <person name="Heyl A."/>
            <person name="Hicks K.A."/>
            <person name="Hugh J."/>
            <person name="Lohr M."/>
            <person name="Mayer K."/>
            <person name="Melkozernov A."/>
            <person name="Murata T."/>
            <person name="Nelson D."/>
            <person name="Pils B."/>
            <person name="Prigge M."/>
            <person name="Reiss B."/>
            <person name="Renner T."/>
            <person name="Rombauts S."/>
            <person name="Rushton P."/>
            <person name="Sanderfoot A."/>
            <person name="Schween G."/>
            <person name="Shiu S.-H."/>
            <person name="Stueber K."/>
            <person name="Theodoulou F.L."/>
            <person name="Tu H."/>
            <person name="Van de Peer Y."/>
            <person name="Verrier P.J."/>
            <person name="Waters E."/>
            <person name="Wood A."/>
            <person name="Yang L."/>
            <person name="Cove D."/>
            <person name="Cuming A."/>
            <person name="Hasebe M."/>
            <person name="Lucas S."/>
            <person name="Mishler D.B."/>
            <person name="Reski R."/>
            <person name="Grigoriev I."/>
            <person name="Quatrano R.S."/>
            <person name="Boore J.L."/>
        </authorList>
    </citation>
    <scope>NUCLEOTIDE SEQUENCE [LARGE SCALE GENOMIC DNA]</scope>
    <source>
        <strain evidence="2 3">cv. Gransden 2004</strain>
    </source>
</reference>
<protein>
    <submittedName>
        <fullName evidence="1 2">Uncharacterized protein</fullName>
    </submittedName>
</protein>
<organism evidence="1">
    <name type="scientific">Physcomitrium patens</name>
    <name type="common">Spreading-leaved earth moss</name>
    <name type="synonym">Physcomitrella patens</name>
    <dbReference type="NCBI Taxonomy" id="3218"/>
    <lineage>
        <taxon>Eukaryota</taxon>
        <taxon>Viridiplantae</taxon>
        <taxon>Streptophyta</taxon>
        <taxon>Embryophyta</taxon>
        <taxon>Bryophyta</taxon>
        <taxon>Bryophytina</taxon>
        <taxon>Bryopsida</taxon>
        <taxon>Funariidae</taxon>
        <taxon>Funariales</taxon>
        <taxon>Funariaceae</taxon>
        <taxon>Physcomitrium</taxon>
    </lineage>
</organism>
<gene>
    <name evidence="2" type="primary">LOC112285840</name>
    <name evidence="1" type="ORF">PHYPA_000115</name>
</gene>
<dbReference type="EMBL" id="ABEU02000001">
    <property type="protein sequence ID" value="PNR61692.1"/>
    <property type="molecule type" value="Genomic_DNA"/>
</dbReference>
<dbReference type="PANTHER" id="PTHR33108:SF14">
    <property type="entry name" value="OS01G0745000 PROTEIN"/>
    <property type="match status" value="1"/>
</dbReference>
<dbReference type="InterPro" id="IPR012876">
    <property type="entry name" value="DUF1677_pln"/>
</dbReference>
<dbReference type="EnsemblPlants" id="Pp3c1_3000V3.2">
    <property type="protein sequence ID" value="PAC:32970306.CDS.1"/>
    <property type="gene ID" value="Pp3c1_3000"/>
</dbReference>
<dbReference type="Proteomes" id="UP000006727">
    <property type="component" value="Chromosome 1"/>
</dbReference>
<reference evidence="2" key="3">
    <citation type="submission" date="2020-12" db="UniProtKB">
        <authorList>
            <consortium name="EnsemblPlants"/>
        </authorList>
    </citation>
    <scope>IDENTIFICATION</scope>
</reference>
<reference evidence="1 3" key="2">
    <citation type="journal article" date="2018" name="Plant J.">
        <title>The Physcomitrella patens chromosome-scale assembly reveals moss genome structure and evolution.</title>
        <authorList>
            <person name="Lang D."/>
            <person name="Ullrich K.K."/>
            <person name="Murat F."/>
            <person name="Fuchs J."/>
            <person name="Jenkins J."/>
            <person name="Haas F.B."/>
            <person name="Piednoel M."/>
            <person name="Gundlach H."/>
            <person name="Van Bel M."/>
            <person name="Meyberg R."/>
            <person name="Vives C."/>
            <person name="Morata J."/>
            <person name="Symeonidi A."/>
            <person name="Hiss M."/>
            <person name="Muchero W."/>
            <person name="Kamisugi Y."/>
            <person name="Saleh O."/>
            <person name="Blanc G."/>
            <person name="Decker E.L."/>
            <person name="van Gessel N."/>
            <person name="Grimwood J."/>
            <person name="Hayes R.D."/>
            <person name="Graham S.W."/>
            <person name="Gunter L.E."/>
            <person name="McDaniel S.F."/>
            <person name="Hoernstein S.N.W."/>
            <person name="Larsson A."/>
            <person name="Li F.W."/>
            <person name="Perroud P.F."/>
            <person name="Phillips J."/>
            <person name="Ranjan P."/>
            <person name="Rokshar D.S."/>
            <person name="Rothfels C.J."/>
            <person name="Schneider L."/>
            <person name="Shu S."/>
            <person name="Stevenson D.W."/>
            <person name="Thummler F."/>
            <person name="Tillich M."/>
            <person name="Villarreal Aguilar J.C."/>
            <person name="Widiez T."/>
            <person name="Wong G.K."/>
            <person name="Wymore A."/>
            <person name="Zhang Y."/>
            <person name="Zimmer A.D."/>
            <person name="Quatrano R.S."/>
            <person name="Mayer K.F.X."/>
            <person name="Goodstein D."/>
            <person name="Casacuberta J.M."/>
            <person name="Vandepoele K."/>
            <person name="Reski R."/>
            <person name="Cuming A.C."/>
            <person name="Tuskan G.A."/>
            <person name="Maumus F."/>
            <person name="Salse J."/>
            <person name="Schmutz J."/>
            <person name="Rensing S.A."/>
        </authorList>
    </citation>
    <scope>NUCLEOTIDE SEQUENCE [LARGE SCALE GENOMIC DNA]</scope>
    <source>
        <strain evidence="2 3">cv. Gransden 2004</strain>
    </source>
</reference>
<dbReference type="Gramene" id="Pp3c1_3000V3.3">
    <property type="protein sequence ID" value="PAC:32970307.CDS.1"/>
    <property type="gene ID" value="Pp3c1_3000"/>
</dbReference>
<proteinExistence type="predicted"/>
<dbReference type="Gramene" id="Pp3c1_3000V3.1">
    <property type="protein sequence ID" value="PAC:32970305.CDS.1"/>
    <property type="gene ID" value="Pp3c1_3000"/>
</dbReference>
<dbReference type="RefSeq" id="XP_073393790.1">
    <property type="nucleotide sequence ID" value="XM_073537689.1"/>
</dbReference>
<dbReference type="Gramene" id="Pp3c1_3000V3.2">
    <property type="protein sequence ID" value="PAC:32970306.CDS.1"/>
    <property type="gene ID" value="Pp3c1_3000"/>
</dbReference>
<evidence type="ECO:0000313" key="2">
    <source>
        <dbReference type="EnsemblPlants" id="PAC:32970305.CDS.1"/>
    </source>
</evidence>
<sequence>MGSAQVELMCSFTRPESFVESQSLQEHHHLLRKTLSQPESNDIAEIVGSLSDFTFTSIPVEEDAEEEQQECMAQCECCGLTEECTQGYIARTKETFCGRLVCGLCGEAVKEERLRMGPETSMDDAVCAHMKLCLKYNTFTRQDPAAHLAQAMRQILRRSVESGAPQRPRGHLWQRAGISRSKTFSSGDIRKSLP</sequence>
<dbReference type="EnsemblPlants" id="Pp3c1_3000V3.1">
    <property type="protein sequence ID" value="PAC:32970305.CDS.1"/>
    <property type="gene ID" value="Pp3c1_3000"/>
</dbReference>
<dbReference type="Pfam" id="PF07911">
    <property type="entry name" value="DUF1677"/>
    <property type="match status" value="1"/>
</dbReference>
<dbReference type="AlphaFoldDB" id="A0A2K1L6P7"/>
<name>A0A2K1L6P7_PHYPA</name>
<accession>A0A2K1L6P7</accession>
<dbReference type="EnsemblPlants" id="Pp3c1_3000V3.3">
    <property type="protein sequence ID" value="PAC:32970307.CDS.1"/>
    <property type="gene ID" value="Pp3c1_3000"/>
</dbReference>
<dbReference type="OrthoDB" id="678173at2759"/>
<keyword evidence="3" id="KW-1185">Reference proteome</keyword>
<evidence type="ECO:0000313" key="3">
    <source>
        <dbReference type="Proteomes" id="UP000006727"/>
    </source>
</evidence>